<dbReference type="GO" id="GO:0006508">
    <property type="term" value="P:proteolysis"/>
    <property type="evidence" value="ECO:0007669"/>
    <property type="project" value="UniProtKB-KW"/>
</dbReference>
<dbReference type="SUPFAM" id="SSF52096">
    <property type="entry name" value="ClpP/crotonase"/>
    <property type="match status" value="1"/>
</dbReference>
<dbReference type="InterPro" id="IPR002142">
    <property type="entry name" value="Peptidase_S49"/>
</dbReference>
<accession>A0A376YBT9</accession>
<dbReference type="PANTHER" id="PTHR33209:SF1">
    <property type="entry name" value="PEPTIDASE S49 DOMAIN-CONTAINING PROTEIN"/>
    <property type="match status" value="1"/>
</dbReference>
<evidence type="ECO:0000256" key="3">
    <source>
        <dbReference type="ARBA" id="ARBA00022801"/>
    </source>
</evidence>
<comment type="similarity">
    <text evidence="1">Belongs to the peptidase S49 family.</text>
</comment>
<reference evidence="6 7" key="1">
    <citation type="submission" date="2018-06" db="EMBL/GenBank/DDBJ databases">
        <authorList>
            <consortium name="Pathogen Informatics"/>
            <person name="Doyle S."/>
        </authorList>
    </citation>
    <scope>NUCLEOTIDE SEQUENCE [LARGE SCALE GENOMIC DNA]</scope>
    <source>
        <strain evidence="6 7">NCTC9117</strain>
    </source>
</reference>
<feature type="domain" description="Peptidase S49" evidence="5">
    <location>
        <begin position="267"/>
        <end position="414"/>
    </location>
</feature>
<keyword evidence="3 6" id="KW-0378">Hydrolase</keyword>
<evidence type="ECO:0000313" key="7">
    <source>
        <dbReference type="Proteomes" id="UP000254785"/>
    </source>
</evidence>
<protein>
    <submittedName>
        <fullName evidence="6">Minor capsid protein C from bacteriophage origin</fullName>
        <ecNumber evidence="6">3.4.21.-</ecNumber>
    </submittedName>
</protein>
<dbReference type="Proteomes" id="UP000254785">
    <property type="component" value="Unassembled WGS sequence"/>
</dbReference>
<dbReference type="InterPro" id="IPR033855">
    <property type="entry name" value="Protein_C"/>
</dbReference>
<dbReference type="Gene3D" id="6.20.330.10">
    <property type="match status" value="1"/>
</dbReference>
<dbReference type="InterPro" id="IPR029045">
    <property type="entry name" value="ClpP/crotonase-like_dom_sf"/>
</dbReference>
<evidence type="ECO:0000259" key="5">
    <source>
        <dbReference type="Pfam" id="PF01343"/>
    </source>
</evidence>
<dbReference type="PANTHER" id="PTHR33209">
    <property type="entry name" value="PROTEASE 4"/>
    <property type="match status" value="1"/>
</dbReference>
<dbReference type="Pfam" id="PF01343">
    <property type="entry name" value="Peptidase_S49"/>
    <property type="match status" value="1"/>
</dbReference>
<keyword evidence="4" id="KW-0720">Serine protease</keyword>
<dbReference type="CDD" id="cd07022">
    <property type="entry name" value="S49_Sppa_36K_type"/>
    <property type="match status" value="1"/>
</dbReference>
<dbReference type="AlphaFoldDB" id="A0A376YBT9"/>
<gene>
    <name evidence="6" type="primary">C_2</name>
    <name evidence="6" type="ORF">NCTC9117_04565</name>
</gene>
<dbReference type="GO" id="GO:0008236">
    <property type="term" value="F:serine-type peptidase activity"/>
    <property type="evidence" value="ECO:0007669"/>
    <property type="project" value="UniProtKB-KW"/>
</dbReference>
<evidence type="ECO:0000256" key="4">
    <source>
        <dbReference type="ARBA" id="ARBA00022825"/>
    </source>
</evidence>
<dbReference type="EC" id="3.4.21.-" evidence="6"/>
<proteinExistence type="inferred from homology"/>
<name>A0A376YBT9_ECOLX</name>
<sequence>MFLCWLEEAIVRRVVTLPSKARFSFQEARSAWGNCDWIGSGRMAIDGLKEVQEAVMLIEAGLSTYEKECAKRGDDYQEILPSRSVKRWSAAQPVLNRPPGRLRHLNPGCDNQQRRRRVTAELRNLPHIASMAFNEPLMLEPAYARVFFCALAGQLGISRLTDAVSGDSLTAQEAPATLALAGDGDGPRQARSYQVMNGIAVLPVSGTLVSRTRALQPYSGMTGYNGIIARLQQAASDPMVDGILLDMDTPGGMVAGAFDCADIIARVRDIKPVWALANDMNCSAGQLLASAASRRLVTQTARTGSIGVMMAHSNYGAALEKQGVEITLIYSGSHKVDGNPYSHLPDDVRETLQSRMDATRQMFAQKVSAYTGLSVQAVLDTEAAVYSGQEAIDAGLADELVNSTDAITVMRDALDARKSRLSGGRMTKETQSTTVSATASQADVTDVVQATEGENASAAQPDVNAQITAAVAAENSRIMGILNCEEAHGREEQARVLAETPGMTVETARRILAAAPQSAQARSDTALDRLMQGAPAPLAAGNPASDAVNDLLNTPV</sequence>
<evidence type="ECO:0000256" key="1">
    <source>
        <dbReference type="ARBA" id="ARBA00008683"/>
    </source>
</evidence>
<evidence type="ECO:0000256" key="2">
    <source>
        <dbReference type="ARBA" id="ARBA00022670"/>
    </source>
</evidence>
<evidence type="ECO:0000313" key="6">
    <source>
        <dbReference type="EMBL" id="STJ81974.1"/>
    </source>
</evidence>
<dbReference type="Gene3D" id="3.90.226.10">
    <property type="entry name" value="2-enoyl-CoA Hydratase, Chain A, domain 1"/>
    <property type="match status" value="1"/>
</dbReference>
<organism evidence="6 7">
    <name type="scientific">Escherichia coli</name>
    <dbReference type="NCBI Taxonomy" id="562"/>
    <lineage>
        <taxon>Bacteria</taxon>
        <taxon>Pseudomonadati</taxon>
        <taxon>Pseudomonadota</taxon>
        <taxon>Gammaproteobacteria</taxon>
        <taxon>Enterobacterales</taxon>
        <taxon>Enterobacteriaceae</taxon>
        <taxon>Escherichia</taxon>
    </lineage>
</organism>
<dbReference type="EMBL" id="UGDC01000003">
    <property type="protein sequence ID" value="STJ81974.1"/>
    <property type="molecule type" value="Genomic_DNA"/>
</dbReference>
<keyword evidence="2" id="KW-0645">Protease</keyword>